<evidence type="ECO:0000313" key="2">
    <source>
        <dbReference type="Proteomes" id="UP000828924"/>
    </source>
</evidence>
<protein>
    <recommendedName>
        <fullName evidence="3">HTH cro/C1-type domain-containing protein</fullName>
    </recommendedName>
</protein>
<dbReference type="Proteomes" id="UP000828924">
    <property type="component" value="Chromosome"/>
</dbReference>
<organism evidence="1 2">
    <name type="scientific">Streptomyces formicae</name>
    <dbReference type="NCBI Taxonomy" id="1616117"/>
    <lineage>
        <taxon>Bacteria</taxon>
        <taxon>Bacillati</taxon>
        <taxon>Actinomycetota</taxon>
        <taxon>Actinomycetes</taxon>
        <taxon>Kitasatosporales</taxon>
        <taxon>Streptomycetaceae</taxon>
        <taxon>Streptomyces</taxon>
    </lineage>
</organism>
<gene>
    <name evidence="1" type="ORF">J4032_22225</name>
</gene>
<evidence type="ECO:0008006" key="3">
    <source>
        <dbReference type="Google" id="ProtNLM"/>
    </source>
</evidence>
<dbReference type="EMBL" id="CP071872">
    <property type="protein sequence ID" value="UNM13813.1"/>
    <property type="molecule type" value="Genomic_DNA"/>
</dbReference>
<sequence length="217" mass="23536">MDAEPVREHVKVLSEFGIGWMRLAKLAGVPRGCMSKLLYGDPQRGMSPSKRMRANNATAILSVEPTLNILGARVRVDGTGTRRRLQALVAAGWTQSELARRLGMLPENFSKTIASELVVVATVRAVLALYDELWRAGPVANGVPAYRAEAARRRAAELRWAPVGSWDDDAIDDPAAFPDWTGRCGTPEGYTAHYRVGIPVCPACRQARAAARTKAAA</sequence>
<proteinExistence type="predicted"/>
<dbReference type="RefSeq" id="WP_242332737.1">
    <property type="nucleotide sequence ID" value="NZ_CP071872.1"/>
</dbReference>
<reference evidence="1 2" key="1">
    <citation type="submission" date="2021-03" db="EMBL/GenBank/DDBJ databases">
        <title>Complete genome of Streptomyces formicae strain 1H-GS9 (DSM 100524).</title>
        <authorList>
            <person name="Atanasov K.E."/>
            <person name="Altabella T."/>
            <person name="Ferrer A."/>
        </authorList>
    </citation>
    <scope>NUCLEOTIDE SEQUENCE [LARGE SCALE GENOMIC DNA]</scope>
    <source>
        <strain evidence="1 2">1H-GS9</strain>
    </source>
</reference>
<evidence type="ECO:0000313" key="1">
    <source>
        <dbReference type="EMBL" id="UNM13813.1"/>
    </source>
</evidence>
<name>A0ABY3WMD7_9ACTN</name>
<keyword evidence="2" id="KW-1185">Reference proteome</keyword>
<accession>A0ABY3WMD7</accession>